<dbReference type="Proteomes" id="UP000691718">
    <property type="component" value="Unassembled WGS sequence"/>
</dbReference>
<evidence type="ECO:0000313" key="2">
    <source>
        <dbReference type="Proteomes" id="UP000691718"/>
    </source>
</evidence>
<protein>
    <submittedName>
        <fullName evidence="1">(apollo) hypothetical protein</fullName>
    </submittedName>
</protein>
<gene>
    <name evidence="1" type="ORF">PAPOLLO_LOCUS26415</name>
</gene>
<reference evidence="1" key="1">
    <citation type="submission" date="2021-04" db="EMBL/GenBank/DDBJ databases">
        <authorList>
            <person name="Tunstrom K."/>
        </authorList>
    </citation>
    <scope>NUCLEOTIDE SEQUENCE</scope>
</reference>
<comment type="caution">
    <text evidence="1">The sequence shown here is derived from an EMBL/GenBank/DDBJ whole genome shotgun (WGS) entry which is preliminary data.</text>
</comment>
<evidence type="ECO:0000313" key="1">
    <source>
        <dbReference type="EMBL" id="CAG5055703.1"/>
    </source>
</evidence>
<dbReference type="AlphaFoldDB" id="A0A8S3Y9X4"/>
<dbReference type="EMBL" id="CAJQZP010001584">
    <property type="protein sequence ID" value="CAG5055703.1"/>
    <property type="molecule type" value="Genomic_DNA"/>
</dbReference>
<name>A0A8S3Y9X4_PARAO</name>
<sequence>MPPSTRCDTACTPHRTTPDLPRCVHCTDTASVGGDAATAKMPPSTRCDTACTPHRTTPTCRGAYTVLRLQLLVLSPSCEILEESVGDQCDVAELETLLREFARVQAAHRRYRLLQRAHAGS</sequence>
<proteinExistence type="predicted"/>
<keyword evidence="2" id="KW-1185">Reference proteome</keyword>
<accession>A0A8S3Y9X4</accession>
<organism evidence="1 2">
    <name type="scientific">Parnassius apollo</name>
    <name type="common">Apollo butterfly</name>
    <name type="synonym">Papilio apollo</name>
    <dbReference type="NCBI Taxonomy" id="110799"/>
    <lineage>
        <taxon>Eukaryota</taxon>
        <taxon>Metazoa</taxon>
        <taxon>Ecdysozoa</taxon>
        <taxon>Arthropoda</taxon>
        <taxon>Hexapoda</taxon>
        <taxon>Insecta</taxon>
        <taxon>Pterygota</taxon>
        <taxon>Neoptera</taxon>
        <taxon>Endopterygota</taxon>
        <taxon>Lepidoptera</taxon>
        <taxon>Glossata</taxon>
        <taxon>Ditrysia</taxon>
        <taxon>Papilionoidea</taxon>
        <taxon>Papilionidae</taxon>
        <taxon>Parnassiinae</taxon>
        <taxon>Parnassini</taxon>
        <taxon>Parnassius</taxon>
        <taxon>Parnassius</taxon>
    </lineage>
</organism>